<gene>
    <name evidence="1" type="ORF">LTR16_012665</name>
</gene>
<dbReference type="EMBL" id="JAVRRA010004974">
    <property type="protein sequence ID" value="KAK5275183.1"/>
    <property type="molecule type" value="Genomic_DNA"/>
</dbReference>
<name>A0ABR0M0N0_9PEZI</name>
<evidence type="ECO:0000313" key="1">
    <source>
        <dbReference type="EMBL" id="KAK5275183.1"/>
    </source>
</evidence>
<feature type="non-terminal residue" evidence="1">
    <location>
        <position position="1"/>
    </location>
</feature>
<reference evidence="1 2" key="1">
    <citation type="submission" date="2023-08" db="EMBL/GenBank/DDBJ databases">
        <title>Black Yeasts Isolated from many extreme environments.</title>
        <authorList>
            <person name="Coleine C."/>
            <person name="Stajich J.E."/>
            <person name="Selbmann L."/>
        </authorList>
    </citation>
    <scope>NUCLEOTIDE SEQUENCE [LARGE SCALE GENOMIC DNA]</scope>
    <source>
        <strain evidence="1 2">CCFEE 536</strain>
    </source>
</reference>
<sequence>HQRHGKSYGRWKHRMIQPYRRPHLNSRNLPTCMSQRTLGTVWNGLEERTMWRRSKTMGNHML</sequence>
<feature type="non-terminal residue" evidence="1">
    <location>
        <position position="62"/>
    </location>
</feature>
<organism evidence="1 2">
    <name type="scientific">Cryomyces antarcticus</name>
    <dbReference type="NCBI Taxonomy" id="329879"/>
    <lineage>
        <taxon>Eukaryota</taxon>
        <taxon>Fungi</taxon>
        <taxon>Dikarya</taxon>
        <taxon>Ascomycota</taxon>
        <taxon>Pezizomycotina</taxon>
        <taxon>Dothideomycetes</taxon>
        <taxon>Dothideomycetes incertae sedis</taxon>
        <taxon>Cryomyces</taxon>
    </lineage>
</organism>
<evidence type="ECO:0000313" key="2">
    <source>
        <dbReference type="Proteomes" id="UP001357485"/>
    </source>
</evidence>
<accession>A0ABR0M0N0</accession>
<comment type="caution">
    <text evidence="1">The sequence shown here is derived from an EMBL/GenBank/DDBJ whole genome shotgun (WGS) entry which is preliminary data.</text>
</comment>
<protein>
    <submittedName>
        <fullName evidence="1">Uncharacterized protein</fullName>
    </submittedName>
</protein>
<dbReference type="Proteomes" id="UP001357485">
    <property type="component" value="Unassembled WGS sequence"/>
</dbReference>
<keyword evidence="2" id="KW-1185">Reference proteome</keyword>
<proteinExistence type="predicted"/>